<feature type="region of interest" description="Disordered" evidence="1">
    <location>
        <begin position="103"/>
        <end position="170"/>
    </location>
</feature>
<proteinExistence type="predicted"/>
<dbReference type="EMBL" id="VCGU01000004">
    <property type="protein sequence ID" value="TRY76527.1"/>
    <property type="molecule type" value="Genomic_DNA"/>
</dbReference>
<protein>
    <submittedName>
        <fullName evidence="2">Uncharacterized protein</fullName>
    </submittedName>
</protein>
<evidence type="ECO:0000313" key="2">
    <source>
        <dbReference type="EMBL" id="TRY76527.1"/>
    </source>
</evidence>
<dbReference type="Proteomes" id="UP000318571">
    <property type="component" value="Chromosome 5"/>
</dbReference>
<evidence type="ECO:0000313" key="3">
    <source>
        <dbReference type="Proteomes" id="UP000318571"/>
    </source>
</evidence>
<sequence length="238" mass="26279">MALNNRGDLRRAVSHIEYESAPRQPKGSEVQTILAGAIQSVTHDHSDFESLSSSQWYHSQGGGSGSSSLSCLSLPVRSKIPLPVQKGLEPSVKGHKKLMREASSPCLLSSNTLKKKTPPPIPPKPRLLAKKVKPVLQRETSLPPNLETPSPRRGSFDWRPPRPNRERSFDSLASVPATPTQTLVGKGSSRIPIWRGSQESLNNKRWESCSNIEVYYKLMVAQGNSPQEHSSKAKWCTK</sequence>
<comment type="caution">
    <text evidence="2">The sequence shown here is derived from an EMBL/GenBank/DDBJ whole genome shotgun (WGS) entry which is preliminary data.</text>
</comment>
<organism evidence="2 3">
    <name type="scientific">Tigriopus californicus</name>
    <name type="common">Marine copepod</name>
    <dbReference type="NCBI Taxonomy" id="6832"/>
    <lineage>
        <taxon>Eukaryota</taxon>
        <taxon>Metazoa</taxon>
        <taxon>Ecdysozoa</taxon>
        <taxon>Arthropoda</taxon>
        <taxon>Crustacea</taxon>
        <taxon>Multicrustacea</taxon>
        <taxon>Hexanauplia</taxon>
        <taxon>Copepoda</taxon>
        <taxon>Harpacticoida</taxon>
        <taxon>Harpacticidae</taxon>
        <taxon>Tigriopus</taxon>
    </lineage>
</organism>
<feature type="compositionally biased region" description="Basic and acidic residues" evidence="1">
    <location>
        <begin position="154"/>
        <end position="169"/>
    </location>
</feature>
<reference evidence="2 3" key="1">
    <citation type="journal article" date="2018" name="Nat. Ecol. Evol.">
        <title>Genomic signatures of mitonuclear coevolution across populations of Tigriopus californicus.</title>
        <authorList>
            <person name="Barreto F.S."/>
            <person name="Watson E.T."/>
            <person name="Lima T.G."/>
            <person name="Willett C.S."/>
            <person name="Edmands S."/>
            <person name="Li W."/>
            <person name="Burton R.S."/>
        </authorList>
    </citation>
    <scope>NUCLEOTIDE SEQUENCE [LARGE SCALE GENOMIC DNA]</scope>
    <source>
        <strain evidence="2 3">San Diego</strain>
    </source>
</reference>
<name>A0A553PFR4_TIGCA</name>
<gene>
    <name evidence="2" type="ORF">TCAL_17026</name>
</gene>
<accession>A0A553PFR4</accession>
<dbReference type="AlphaFoldDB" id="A0A553PFR4"/>
<keyword evidence="3" id="KW-1185">Reference proteome</keyword>
<evidence type="ECO:0000256" key="1">
    <source>
        <dbReference type="SAM" id="MobiDB-lite"/>
    </source>
</evidence>